<protein>
    <submittedName>
        <fullName evidence="1 3">Uncharacterized protein</fullName>
    </submittedName>
</protein>
<dbReference type="AlphaFoldDB" id="A0A183HE26"/>
<name>A0A183HE26_9BILA</name>
<accession>A0A183HE26</accession>
<reference evidence="3" key="1">
    <citation type="submission" date="2016-06" db="UniProtKB">
        <authorList>
            <consortium name="WormBaseParasite"/>
        </authorList>
    </citation>
    <scope>IDENTIFICATION</scope>
</reference>
<keyword evidence="2" id="KW-1185">Reference proteome</keyword>
<dbReference type="EMBL" id="UZAJ01005098">
    <property type="protein sequence ID" value="VDO44160.1"/>
    <property type="molecule type" value="Genomic_DNA"/>
</dbReference>
<gene>
    <name evidence="1" type="ORF">OFLC_LOCUS5738</name>
</gene>
<reference evidence="1 2" key="2">
    <citation type="submission" date="2018-11" db="EMBL/GenBank/DDBJ databases">
        <authorList>
            <consortium name="Pathogen Informatics"/>
        </authorList>
    </citation>
    <scope>NUCLEOTIDE SEQUENCE [LARGE SCALE GENOMIC DNA]</scope>
</reference>
<evidence type="ECO:0000313" key="2">
    <source>
        <dbReference type="Proteomes" id="UP000267606"/>
    </source>
</evidence>
<proteinExistence type="predicted"/>
<dbReference type="Proteomes" id="UP000267606">
    <property type="component" value="Unassembled WGS sequence"/>
</dbReference>
<evidence type="ECO:0000313" key="1">
    <source>
        <dbReference type="EMBL" id="VDO44160.1"/>
    </source>
</evidence>
<sequence length="111" mass="12657">MCDDILPNLRFLRLHDNGVYIMRNTNKCSQKVFFFFQANIEILQRLNLRRPKLLITTKLNHFINWTETENGCIFHDAFDGDISALINDLSQIDGFGCCGTVSSLPLSSISS</sequence>
<organism evidence="3">
    <name type="scientific">Onchocerca flexuosa</name>
    <dbReference type="NCBI Taxonomy" id="387005"/>
    <lineage>
        <taxon>Eukaryota</taxon>
        <taxon>Metazoa</taxon>
        <taxon>Ecdysozoa</taxon>
        <taxon>Nematoda</taxon>
        <taxon>Chromadorea</taxon>
        <taxon>Rhabditida</taxon>
        <taxon>Spirurina</taxon>
        <taxon>Spiruromorpha</taxon>
        <taxon>Filarioidea</taxon>
        <taxon>Onchocercidae</taxon>
        <taxon>Onchocerca</taxon>
    </lineage>
</organism>
<dbReference type="WBParaSite" id="OFLC_0000573701-mRNA-1">
    <property type="protein sequence ID" value="OFLC_0000573701-mRNA-1"/>
    <property type="gene ID" value="OFLC_0000573701"/>
</dbReference>
<dbReference type="STRING" id="387005.A0A183HE26"/>
<evidence type="ECO:0000313" key="3">
    <source>
        <dbReference type="WBParaSite" id="OFLC_0000573701-mRNA-1"/>
    </source>
</evidence>